<reference evidence="1" key="1">
    <citation type="journal article" date="2015" name="Nature">
        <title>Complex archaea that bridge the gap between prokaryotes and eukaryotes.</title>
        <authorList>
            <person name="Spang A."/>
            <person name="Saw J.H."/>
            <person name="Jorgensen S.L."/>
            <person name="Zaremba-Niedzwiedzka K."/>
            <person name="Martijn J."/>
            <person name="Lind A.E."/>
            <person name="van Eijk R."/>
            <person name="Schleper C."/>
            <person name="Guy L."/>
            <person name="Ettema T.J."/>
        </authorList>
    </citation>
    <scope>NUCLEOTIDE SEQUENCE</scope>
</reference>
<comment type="caution">
    <text evidence="1">The sequence shown here is derived from an EMBL/GenBank/DDBJ whole genome shotgun (WGS) entry which is preliminary data.</text>
</comment>
<evidence type="ECO:0000313" key="1">
    <source>
        <dbReference type="EMBL" id="KKL49276.1"/>
    </source>
</evidence>
<gene>
    <name evidence="1" type="ORF">LCGC14_2317180</name>
</gene>
<dbReference type="EMBL" id="LAZR01033016">
    <property type="protein sequence ID" value="KKL49276.1"/>
    <property type="molecule type" value="Genomic_DNA"/>
</dbReference>
<proteinExistence type="predicted"/>
<dbReference type="AlphaFoldDB" id="A0A0F9D6H0"/>
<name>A0A0F9D6H0_9ZZZZ</name>
<accession>A0A0F9D6H0</accession>
<protein>
    <submittedName>
        <fullName evidence="1">Uncharacterized protein</fullName>
    </submittedName>
</protein>
<organism evidence="1">
    <name type="scientific">marine sediment metagenome</name>
    <dbReference type="NCBI Taxonomy" id="412755"/>
    <lineage>
        <taxon>unclassified sequences</taxon>
        <taxon>metagenomes</taxon>
        <taxon>ecological metagenomes</taxon>
    </lineage>
</organism>
<sequence length="79" mass="8926">MILCNICKQDQKETVLKHFGVQDVCLGTREAETLKLSLHVIDAEGEYTEVQESNAFKAEFKGDWCEGCLRKKLIALLVP</sequence>